<feature type="domain" description="C2H2-type" evidence="9">
    <location>
        <begin position="1124"/>
        <end position="1151"/>
    </location>
</feature>
<feature type="domain" description="C2H2-type" evidence="9">
    <location>
        <begin position="1067"/>
        <end position="1094"/>
    </location>
</feature>
<feature type="compositionally biased region" description="Polar residues" evidence="8">
    <location>
        <begin position="613"/>
        <end position="624"/>
    </location>
</feature>
<dbReference type="InterPro" id="IPR050331">
    <property type="entry name" value="Zinc_finger"/>
</dbReference>
<dbReference type="GO" id="GO:0010468">
    <property type="term" value="P:regulation of gene expression"/>
    <property type="evidence" value="ECO:0007669"/>
    <property type="project" value="TreeGrafter"/>
</dbReference>
<evidence type="ECO:0000313" key="10">
    <source>
        <dbReference type="EMBL" id="OWF56205.1"/>
    </source>
</evidence>
<feature type="domain" description="C2H2-type" evidence="9">
    <location>
        <begin position="1007"/>
        <end position="1034"/>
    </location>
</feature>
<dbReference type="SMART" id="SM00355">
    <property type="entry name" value="ZnF_C2H2"/>
    <property type="match status" value="15"/>
</dbReference>
<dbReference type="EMBL" id="NEDP02000262">
    <property type="protein sequence ID" value="OWF56205.1"/>
    <property type="molecule type" value="Genomic_DNA"/>
</dbReference>
<comment type="subcellular location">
    <subcellularLocation>
        <location evidence="1">Nucleus</location>
    </subcellularLocation>
</comment>
<proteinExistence type="predicted"/>
<feature type="region of interest" description="Disordered" evidence="8">
    <location>
        <begin position="1"/>
        <end position="57"/>
    </location>
</feature>
<dbReference type="Pfam" id="PF00096">
    <property type="entry name" value="zf-C2H2"/>
    <property type="match status" value="4"/>
</dbReference>
<evidence type="ECO:0000256" key="5">
    <source>
        <dbReference type="ARBA" id="ARBA00022833"/>
    </source>
</evidence>
<reference evidence="10 11" key="1">
    <citation type="journal article" date="2017" name="Nat. Ecol. Evol.">
        <title>Scallop genome provides insights into evolution of bilaterian karyotype and development.</title>
        <authorList>
            <person name="Wang S."/>
            <person name="Zhang J."/>
            <person name="Jiao W."/>
            <person name="Li J."/>
            <person name="Xun X."/>
            <person name="Sun Y."/>
            <person name="Guo X."/>
            <person name="Huan P."/>
            <person name="Dong B."/>
            <person name="Zhang L."/>
            <person name="Hu X."/>
            <person name="Sun X."/>
            <person name="Wang J."/>
            <person name="Zhao C."/>
            <person name="Wang Y."/>
            <person name="Wang D."/>
            <person name="Huang X."/>
            <person name="Wang R."/>
            <person name="Lv J."/>
            <person name="Li Y."/>
            <person name="Zhang Z."/>
            <person name="Liu B."/>
            <person name="Lu W."/>
            <person name="Hui Y."/>
            <person name="Liang J."/>
            <person name="Zhou Z."/>
            <person name="Hou R."/>
            <person name="Li X."/>
            <person name="Liu Y."/>
            <person name="Li H."/>
            <person name="Ning X."/>
            <person name="Lin Y."/>
            <person name="Zhao L."/>
            <person name="Xing Q."/>
            <person name="Dou J."/>
            <person name="Li Y."/>
            <person name="Mao J."/>
            <person name="Guo H."/>
            <person name="Dou H."/>
            <person name="Li T."/>
            <person name="Mu C."/>
            <person name="Jiang W."/>
            <person name="Fu Q."/>
            <person name="Fu X."/>
            <person name="Miao Y."/>
            <person name="Liu J."/>
            <person name="Yu Q."/>
            <person name="Li R."/>
            <person name="Liao H."/>
            <person name="Li X."/>
            <person name="Kong Y."/>
            <person name="Jiang Z."/>
            <person name="Chourrout D."/>
            <person name="Li R."/>
            <person name="Bao Z."/>
        </authorList>
    </citation>
    <scope>NUCLEOTIDE SEQUENCE [LARGE SCALE GENOMIC DNA]</scope>
    <source>
        <strain evidence="10 11">PY_sf001</strain>
    </source>
</reference>
<evidence type="ECO:0000256" key="7">
    <source>
        <dbReference type="PROSITE-ProRule" id="PRU00042"/>
    </source>
</evidence>
<evidence type="ECO:0000256" key="3">
    <source>
        <dbReference type="ARBA" id="ARBA00022737"/>
    </source>
</evidence>
<dbReference type="PANTHER" id="PTHR16515:SF49">
    <property type="entry name" value="GASTRULA ZINC FINGER PROTEIN XLCGF49.1-LIKE-RELATED"/>
    <property type="match status" value="1"/>
</dbReference>
<evidence type="ECO:0000256" key="2">
    <source>
        <dbReference type="ARBA" id="ARBA00022723"/>
    </source>
</evidence>
<sequence length="1339" mass="151749">MATGGDEAGVMDMATGDGVDTNTGDANGLGKATDKGDDEGMDTATGEEDTGGGDHDYPLKTTDITFIPLTDSVRLGYCKSSDCGCKSVHCPFCDKTHFKPAKPSRVRDHLELKHFAHSVKYDDVIIVKCFRDCGDKPRGHYHCPSCAKQLLKRNAFHSHLVKHMKSMKKSPALVTAPDDKLPSKIVFQGETFELCIEHCQTDIQDHFHCRYCDEIFVDRSMLITHMWRCQNGKVNEYTNTRLGQEMDQSRTDNSTSVDCPHPKDVADIKWHVSVVRSIEDMPVNPCKDPSCGCKGSYHCVLCPTSKFKPNTESHLQTHYNLHWKKRIPFKDYYVLICYLPCQGTEEESNPSSYHYHCPVCGECRKRRNCFLHHLRICKGNRESTHRFAIAKYKDGDENTEILHEVEIAAESLANMERVVSDDSPLETPRTEDVAERQCDVREEDIIPDVPVIQDDPAMATNYQENEETSADLSSIDVFGKVTATLSRRLITAVDQRTMDSVLSKVAKETGVSVDWSPGISSPQYTLTGQLEDIVLTKRLLCKYVLGVPSPETDSQGFCRKCGVQDFLDDGEKNDKASKKPENSVENNTIAGNPSVKRKRGRPRKVPKVDQTQKTKASSTDSCTETYLMDKSVEETIEPRETTETKSSTEKQSRKRKTNSLNIDETANAQNNSASTMSPKRYLTRGKRLDFSAMLSGKKVLLEENENRSERKDTRIRDLQVKFKEQISQTDEDSIDNVTQPVKDEPCEYKGSDFVMDRVYPKPEVSNDKWNKDDTDDIYNNVDKVNDVKMMGISNATPVTRRRGDNIAHIPGIVFEDSIKLGRKSLNLSDKRGNEYLQITSDAGYLVNEIAATLIEEDLGEDGGLRDQCNLCDYVSDSFGNLQHHMLNIHQTPCSFCCDVCEVMFLDELSLVSHLHQKHQPFKQAQKSILNPDILKSNHESKTEKSQHRKEYTCLKCDFKTFRLNCLYAHREFIHSDIPVCEYCGKKFARFMHMQTHIQAVHTKSKSAVCHICGKNFDHVRYMKAHMKRHSDIKDYGCNICGRKFTERTTLKGHMEIHKKPEDRYYKYVCDYCGKRFRNKNTYSDHLNKHTGEKPYACDICDKKFTFKSVLDKHKLFKHTTAKPFPCPICRKAFKMQRLLNQHLVTHTGHSNFVCEKCGRPFSCKNTLKHHHPKCKGVVLRQRSESNVILVLAEQGLNQSEQVTLSNSVMSLDPQPAIMEGTQILTPDGIVHMESTHVMESVMQEGGEPALYICSECNAVFETFQEVETHVLMGHADRSIKEGGILQPEHLMDGSIVTSDSDPSSTQTMVEIPHSHESAMYLTEMDASTLVNLSANDEQV</sequence>
<feature type="compositionally biased region" description="Basic and acidic residues" evidence="8">
    <location>
        <begin position="570"/>
        <end position="582"/>
    </location>
</feature>
<evidence type="ECO:0000259" key="9">
    <source>
        <dbReference type="PROSITE" id="PS50157"/>
    </source>
</evidence>
<feature type="compositionally biased region" description="Basic residues" evidence="8">
    <location>
        <begin position="595"/>
        <end position="605"/>
    </location>
</feature>
<dbReference type="SUPFAM" id="SSF57667">
    <property type="entry name" value="beta-beta-alpha zinc fingers"/>
    <property type="match status" value="4"/>
</dbReference>
<dbReference type="GO" id="GO:0008270">
    <property type="term" value="F:zinc ion binding"/>
    <property type="evidence" value="ECO:0007669"/>
    <property type="project" value="UniProtKB-KW"/>
</dbReference>
<evidence type="ECO:0000256" key="4">
    <source>
        <dbReference type="ARBA" id="ARBA00022771"/>
    </source>
</evidence>
<feature type="compositionally biased region" description="Polar residues" evidence="8">
    <location>
        <begin position="658"/>
        <end position="677"/>
    </location>
</feature>
<dbReference type="Gene3D" id="3.30.160.60">
    <property type="entry name" value="Classic Zinc Finger"/>
    <property type="match status" value="6"/>
</dbReference>
<keyword evidence="3" id="KW-0677">Repeat</keyword>
<evidence type="ECO:0000256" key="1">
    <source>
        <dbReference type="ARBA" id="ARBA00004123"/>
    </source>
</evidence>
<dbReference type="PANTHER" id="PTHR16515">
    <property type="entry name" value="PR DOMAIN ZINC FINGER PROTEIN"/>
    <property type="match status" value="1"/>
</dbReference>
<keyword evidence="2" id="KW-0479">Metal-binding</keyword>
<protein>
    <recommendedName>
        <fullName evidence="9">C2H2-type domain-containing protein</fullName>
    </recommendedName>
</protein>
<dbReference type="GO" id="GO:0005634">
    <property type="term" value="C:nucleus"/>
    <property type="evidence" value="ECO:0007669"/>
    <property type="project" value="UniProtKB-SubCell"/>
</dbReference>
<evidence type="ECO:0000256" key="6">
    <source>
        <dbReference type="ARBA" id="ARBA00023242"/>
    </source>
</evidence>
<evidence type="ECO:0000256" key="8">
    <source>
        <dbReference type="SAM" id="MobiDB-lite"/>
    </source>
</evidence>
<keyword evidence="6" id="KW-0539">Nucleus</keyword>
<dbReference type="InterPro" id="IPR036236">
    <property type="entry name" value="Znf_C2H2_sf"/>
</dbReference>
<dbReference type="PROSITE" id="PS00028">
    <property type="entry name" value="ZINC_FINGER_C2H2_1"/>
    <property type="match status" value="9"/>
</dbReference>
<gene>
    <name evidence="10" type="ORF">KP79_PYT21533</name>
</gene>
<feature type="domain" description="C2H2-type" evidence="9">
    <location>
        <begin position="1095"/>
        <end position="1123"/>
    </location>
</feature>
<dbReference type="Proteomes" id="UP000242188">
    <property type="component" value="Unassembled WGS sequence"/>
</dbReference>
<comment type="caution">
    <text evidence="10">The sequence shown here is derived from an EMBL/GenBank/DDBJ whole genome shotgun (WGS) entry which is preliminary data.</text>
</comment>
<dbReference type="FunFam" id="3.30.160.60:FF:000557">
    <property type="entry name" value="zinc finger and SCAN domain-containing protein 29"/>
    <property type="match status" value="1"/>
</dbReference>
<evidence type="ECO:0000313" key="11">
    <source>
        <dbReference type="Proteomes" id="UP000242188"/>
    </source>
</evidence>
<feature type="domain" description="C2H2-type" evidence="9">
    <location>
        <begin position="1152"/>
        <end position="1170"/>
    </location>
</feature>
<name>A0A210R5F0_MIZYE</name>
<dbReference type="InterPro" id="IPR013087">
    <property type="entry name" value="Znf_C2H2_type"/>
</dbReference>
<keyword evidence="11" id="KW-1185">Reference proteome</keyword>
<accession>A0A210R5F0</accession>
<dbReference type="OrthoDB" id="6159302at2759"/>
<feature type="domain" description="C2H2-type" evidence="9">
    <location>
        <begin position="978"/>
        <end position="1006"/>
    </location>
</feature>
<feature type="region of interest" description="Disordered" evidence="8">
    <location>
        <begin position="570"/>
        <end position="680"/>
    </location>
</feature>
<organism evidence="10 11">
    <name type="scientific">Mizuhopecten yessoensis</name>
    <name type="common">Japanese scallop</name>
    <name type="synonym">Patinopecten yessoensis</name>
    <dbReference type="NCBI Taxonomy" id="6573"/>
    <lineage>
        <taxon>Eukaryota</taxon>
        <taxon>Metazoa</taxon>
        <taxon>Spiralia</taxon>
        <taxon>Lophotrochozoa</taxon>
        <taxon>Mollusca</taxon>
        <taxon>Bivalvia</taxon>
        <taxon>Autobranchia</taxon>
        <taxon>Pteriomorphia</taxon>
        <taxon>Pectinida</taxon>
        <taxon>Pectinoidea</taxon>
        <taxon>Pectinidae</taxon>
        <taxon>Mizuhopecten</taxon>
    </lineage>
</organism>
<feature type="domain" description="C2H2-type" evidence="9">
    <location>
        <begin position="1035"/>
        <end position="1062"/>
    </location>
</feature>
<keyword evidence="4 7" id="KW-0863">Zinc-finger</keyword>
<dbReference type="FunFam" id="3.30.160.60:FF:000145">
    <property type="entry name" value="Zinc finger protein 574"/>
    <property type="match status" value="1"/>
</dbReference>
<feature type="compositionally biased region" description="Basic and acidic residues" evidence="8">
    <location>
        <begin position="630"/>
        <end position="651"/>
    </location>
</feature>
<dbReference type="PROSITE" id="PS50157">
    <property type="entry name" value="ZINC_FINGER_C2H2_2"/>
    <property type="match status" value="7"/>
</dbReference>
<feature type="compositionally biased region" description="Acidic residues" evidence="8">
    <location>
        <begin position="36"/>
        <end position="51"/>
    </location>
</feature>
<keyword evidence="5" id="KW-0862">Zinc</keyword>